<dbReference type="EMBL" id="CAJNOK010019580">
    <property type="protein sequence ID" value="CAF1301778.1"/>
    <property type="molecule type" value="Genomic_DNA"/>
</dbReference>
<evidence type="ECO:0000313" key="5">
    <source>
        <dbReference type="EMBL" id="CAF4108135.1"/>
    </source>
</evidence>
<name>A0A813W4U5_9BILA</name>
<feature type="compositionally biased region" description="Polar residues" evidence="1">
    <location>
        <begin position="122"/>
        <end position="133"/>
    </location>
</feature>
<gene>
    <name evidence="2" type="ORF">GPM918_LOCUS6313</name>
    <name evidence="3" type="ORF">OVA965_LOCUS28568</name>
    <name evidence="4" type="ORF">SRO942_LOCUS6313</name>
    <name evidence="5" type="ORF">TMI583_LOCUS29320</name>
</gene>
<dbReference type="EMBL" id="CAJOBC010000966">
    <property type="protein sequence ID" value="CAF3643401.1"/>
    <property type="molecule type" value="Genomic_DNA"/>
</dbReference>
<protein>
    <submittedName>
        <fullName evidence="2">Uncharacterized protein</fullName>
    </submittedName>
</protein>
<reference evidence="2" key="1">
    <citation type="submission" date="2021-02" db="EMBL/GenBank/DDBJ databases">
        <authorList>
            <person name="Nowell W R."/>
        </authorList>
    </citation>
    <scope>NUCLEOTIDE SEQUENCE</scope>
</reference>
<dbReference type="Proteomes" id="UP000677228">
    <property type="component" value="Unassembled WGS sequence"/>
</dbReference>
<dbReference type="EMBL" id="CAJNOQ010000966">
    <property type="protein sequence ID" value="CAF0855641.1"/>
    <property type="molecule type" value="Genomic_DNA"/>
</dbReference>
<dbReference type="EMBL" id="CAJOBA010041157">
    <property type="protein sequence ID" value="CAF4108135.1"/>
    <property type="molecule type" value="Genomic_DNA"/>
</dbReference>
<dbReference type="OrthoDB" id="10023911at2759"/>
<organism evidence="2 6">
    <name type="scientific">Didymodactylos carnosus</name>
    <dbReference type="NCBI Taxonomy" id="1234261"/>
    <lineage>
        <taxon>Eukaryota</taxon>
        <taxon>Metazoa</taxon>
        <taxon>Spiralia</taxon>
        <taxon>Gnathifera</taxon>
        <taxon>Rotifera</taxon>
        <taxon>Eurotatoria</taxon>
        <taxon>Bdelloidea</taxon>
        <taxon>Philodinida</taxon>
        <taxon>Philodinidae</taxon>
        <taxon>Didymodactylos</taxon>
    </lineage>
</organism>
<dbReference type="Proteomes" id="UP000681722">
    <property type="component" value="Unassembled WGS sequence"/>
</dbReference>
<accession>A0A813W4U5</accession>
<feature type="region of interest" description="Disordered" evidence="1">
    <location>
        <begin position="438"/>
        <end position="523"/>
    </location>
</feature>
<feature type="region of interest" description="Disordered" evidence="1">
    <location>
        <begin position="109"/>
        <end position="166"/>
    </location>
</feature>
<feature type="compositionally biased region" description="Low complexity" evidence="1">
    <location>
        <begin position="443"/>
        <end position="474"/>
    </location>
</feature>
<comment type="caution">
    <text evidence="2">The sequence shown here is derived from an EMBL/GenBank/DDBJ whole genome shotgun (WGS) entry which is preliminary data.</text>
</comment>
<evidence type="ECO:0000256" key="1">
    <source>
        <dbReference type="SAM" id="MobiDB-lite"/>
    </source>
</evidence>
<feature type="compositionally biased region" description="Polar residues" evidence="1">
    <location>
        <begin position="514"/>
        <end position="523"/>
    </location>
</feature>
<keyword evidence="6" id="KW-1185">Reference proteome</keyword>
<feature type="compositionally biased region" description="Polar residues" evidence="1">
    <location>
        <begin position="154"/>
        <end position="166"/>
    </location>
</feature>
<feature type="compositionally biased region" description="Low complexity" evidence="1">
    <location>
        <begin position="134"/>
        <end position="153"/>
    </location>
</feature>
<dbReference type="AlphaFoldDB" id="A0A813W4U5"/>
<evidence type="ECO:0000313" key="6">
    <source>
        <dbReference type="Proteomes" id="UP000663829"/>
    </source>
</evidence>
<evidence type="ECO:0000313" key="2">
    <source>
        <dbReference type="EMBL" id="CAF0855641.1"/>
    </source>
</evidence>
<evidence type="ECO:0000313" key="3">
    <source>
        <dbReference type="EMBL" id="CAF1301778.1"/>
    </source>
</evidence>
<sequence>MSDLGRRCGGQTYAGTWNFTGDCWTSPLLTRQCIHWKILEERIEEKTIYMTNTMYIISYKYSLENSLTATGICSCIQIWDVDRFSPKKYTMKSIMGNQIARRVMDEVNDLKKKNKTPKESTMAISSAPTYGGNQSPAYYHQPPSYQQQPDSYSHTGRSTAGYSQNPTYPTLRQPLEEREKQICQQHPWSLIIREVGKIVIDELRDYREKRREQQQFVVSVNQRSKGKTNDSIRTSSIPATSSVEITNNKTFLGKIESSISNVAGAIVGQDTAVLASNKLNSLVTKGKSARELIKAGAVIQLMSKNSGQLLQLVTSANGLTFDGCHPSGSNAFNTYFTVEESDKGRFRFHNNLNYLAFRHNQACIINLPPGTRNNTEVDFRIHDIIGSSDLVALESCSCKNYFISIAGDGHLKTKNMKDKNIDAQFLIIPVTNNIPSSYPPMSQPSYNSYQNPQSNPYQNPQSNPYQNPQSNPYQQIPPNPYYDSYQQPPPPLYGSPYGTSSPYNNNYPPPPPAQTSSIYPQFQ</sequence>
<dbReference type="Proteomes" id="UP000682733">
    <property type="component" value="Unassembled WGS sequence"/>
</dbReference>
<proteinExistence type="predicted"/>
<dbReference type="Proteomes" id="UP000663829">
    <property type="component" value="Unassembled WGS sequence"/>
</dbReference>
<evidence type="ECO:0000313" key="4">
    <source>
        <dbReference type="EMBL" id="CAF3643401.1"/>
    </source>
</evidence>
<feature type="compositionally biased region" description="Low complexity" evidence="1">
    <location>
        <begin position="495"/>
        <end position="506"/>
    </location>
</feature>